<proteinExistence type="predicted"/>
<reference evidence="1 2" key="1">
    <citation type="journal article" date="2018" name="Front. Microbiol.">
        <title>Jumbo Bacteriophages Are Represented Within an Increasing Diversity of Environmental Viruses Infecting the Emerging Phytopathogen, Dickeya solani.</title>
        <authorList>
            <person name="Day A.W."/>
            <person name="Ahn J."/>
            <person name="Salmond G.P.C."/>
        </authorList>
    </citation>
    <scope>NUCLEOTIDE SEQUENCE [LARGE SCALE GENOMIC DNA]</scope>
</reference>
<accession>A0A384ZWF9</accession>
<evidence type="ECO:0000313" key="2">
    <source>
        <dbReference type="Proteomes" id="UP000263742"/>
    </source>
</evidence>
<evidence type="ECO:0000313" key="1">
    <source>
        <dbReference type="EMBL" id="AXG66572.1"/>
    </source>
</evidence>
<name>A0A384ZWF9_9CAUD</name>
<dbReference type="EMBL" id="MH460460">
    <property type="protein sequence ID" value="AXG66572.1"/>
    <property type="molecule type" value="Genomic_DNA"/>
</dbReference>
<organism evidence="1 2">
    <name type="scientific">Dickeya phage vB_DsoM_JA13</name>
    <dbReference type="NCBI Taxonomy" id="2283030"/>
    <lineage>
        <taxon>Viruses</taxon>
        <taxon>Duplodnaviria</taxon>
        <taxon>Heunggongvirae</taxon>
        <taxon>Uroviricota</taxon>
        <taxon>Caudoviricetes</taxon>
        <taxon>Salmondvirus</taxon>
        <taxon>Salmondvirus JA11</taxon>
    </lineage>
</organism>
<protein>
    <submittedName>
        <fullName evidence="1">Uncharacterized protein</fullName>
    </submittedName>
</protein>
<gene>
    <name evidence="1" type="ORF">JA13_169</name>
</gene>
<dbReference type="Proteomes" id="UP000263742">
    <property type="component" value="Segment"/>
</dbReference>
<sequence length="267" mass="29571">MQTSIKQIDSINQNQCVVLAHVVHADGENIADNYGAVLSESAQREFIPVAGSSVVIHGGRTQSYVRTIMQRAKDILPMEDAREMQALSANMYMDKSKRMWAVRHSESGQDILVRTSDMNDTEELMDMIRSVSNVNAAGLRSVNPDVAKALDKFNLDIAGTQGGDMISYVSESGALRVGFVVAQIQDNDEIGYQVVDKEGNAEVISSMSMVAVFDGDNIEDRHFPEMDSVSAAGNATVEKLVNYYRQVFSYSPEYMQRLETIIRNHGF</sequence>